<feature type="signal peptide" evidence="1">
    <location>
        <begin position="1"/>
        <end position="21"/>
    </location>
</feature>
<evidence type="ECO:0000256" key="1">
    <source>
        <dbReference type="SAM" id="SignalP"/>
    </source>
</evidence>
<reference evidence="2 3" key="1">
    <citation type="submission" date="2016-11" db="EMBL/GenBank/DDBJ databases">
        <authorList>
            <person name="Jaros S."/>
            <person name="Januszkiewicz K."/>
            <person name="Wedrychowicz H."/>
        </authorList>
    </citation>
    <scope>NUCLEOTIDE SEQUENCE [LARGE SCALE GENOMIC DNA]</scope>
    <source>
        <strain evidence="2 3">DSM 27063</strain>
    </source>
</reference>
<feature type="chain" id="PRO_5012770884" evidence="1">
    <location>
        <begin position="22"/>
        <end position="151"/>
    </location>
</feature>
<protein>
    <submittedName>
        <fullName evidence="2">Uncharacterized protein</fullName>
    </submittedName>
</protein>
<dbReference type="Proteomes" id="UP000184050">
    <property type="component" value="Unassembled WGS sequence"/>
</dbReference>
<keyword evidence="3" id="KW-1185">Reference proteome</keyword>
<accession>A0A1M6JI50</accession>
<dbReference type="AlphaFoldDB" id="A0A1M6JI50"/>
<dbReference type="RefSeq" id="WP_073170162.1">
    <property type="nucleotide sequence ID" value="NZ_FQZE01000020.1"/>
</dbReference>
<keyword evidence="1" id="KW-0732">Signal</keyword>
<organism evidence="2 3">
    <name type="scientific">Tangfeifania diversioriginum</name>
    <dbReference type="NCBI Taxonomy" id="1168035"/>
    <lineage>
        <taxon>Bacteria</taxon>
        <taxon>Pseudomonadati</taxon>
        <taxon>Bacteroidota</taxon>
        <taxon>Bacteroidia</taxon>
        <taxon>Marinilabiliales</taxon>
        <taxon>Prolixibacteraceae</taxon>
        <taxon>Tangfeifania</taxon>
    </lineage>
</organism>
<name>A0A1M6JI50_9BACT</name>
<proteinExistence type="predicted"/>
<evidence type="ECO:0000313" key="2">
    <source>
        <dbReference type="EMBL" id="SHJ46418.1"/>
    </source>
</evidence>
<sequence length="151" mass="17380">MLAKLKLIAPLLFLISCIVETSTNTVYVVKNKTMHEVTLTLYDVNYGDSLPQVSESTVHIAVNNVFSQMYGDDTGSQLYRYPFGESTDSVIIIFDGSRKLIHRRNELNSYRNILNRENYVERVSEDNNLTTYTYTYILTEEDYNSAVPLEK</sequence>
<dbReference type="EMBL" id="FQZE01000020">
    <property type="protein sequence ID" value="SHJ46418.1"/>
    <property type="molecule type" value="Genomic_DNA"/>
</dbReference>
<evidence type="ECO:0000313" key="3">
    <source>
        <dbReference type="Proteomes" id="UP000184050"/>
    </source>
</evidence>
<dbReference type="PROSITE" id="PS51257">
    <property type="entry name" value="PROKAR_LIPOPROTEIN"/>
    <property type="match status" value="1"/>
</dbReference>
<gene>
    <name evidence="2" type="ORF">SAMN05444280_12036</name>
</gene>